<evidence type="ECO:0000313" key="4">
    <source>
        <dbReference type="Proteomes" id="UP000009046"/>
    </source>
</evidence>
<organism>
    <name type="scientific">Pediculus humanus subsp. corporis</name>
    <name type="common">Body louse</name>
    <dbReference type="NCBI Taxonomy" id="121224"/>
    <lineage>
        <taxon>Eukaryota</taxon>
        <taxon>Metazoa</taxon>
        <taxon>Ecdysozoa</taxon>
        <taxon>Arthropoda</taxon>
        <taxon>Hexapoda</taxon>
        <taxon>Insecta</taxon>
        <taxon>Pterygota</taxon>
        <taxon>Neoptera</taxon>
        <taxon>Paraneoptera</taxon>
        <taxon>Psocodea</taxon>
        <taxon>Troctomorpha</taxon>
        <taxon>Phthiraptera</taxon>
        <taxon>Anoplura</taxon>
        <taxon>Pediculidae</taxon>
        <taxon>Pediculus</taxon>
    </lineage>
</organism>
<dbReference type="GO" id="GO:0004519">
    <property type="term" value="F:endonuclease activity"/>
    <property type="evidence" value="ECO:0007669"/>
    <property type="project" value="UniProtKB-KW"/>
</dbReference>
<proteinExistence type="predicted"/>
<accession>E0VEY2</accession>
<evidence type="ECO:0000256" key="1">
    <source>
        <dbReference type="SAM" id="MobiDB-lite"/>
    </source>
</evidence>
<dbReference type="GO" id="GO:0003964">
    <property type="term" value="F:RNA-directed DNA polymerase activity"/>
    <property type="evidence" value="ECO:0007669"/>
    <property type="project" value="UniProtKB-KW"/>
</dbReference>
<dbReference type="RefSeq" id="XP_002424694.1">
    <property type="nucleotide sequence ID" value="XM_002424649.1"/>
</dbReference>
<name>E0VEY2_PEDHC</name>
<protein>
    <submittedName>
        <fullName evidence="2 3">Endonuclease/reverse transcriptase, putative</fullName>
    </submittedName>
</protein>
<reference evidence="2" key="1">
    <citation type="submission" date="2007-04" db="EMBL/GenBank/DDBJ databases">
        <title>Annotation of Pediculus humanus corporis strain USDA.</title>
        <authorList>
            <person name="Kirkness E."/>
            <person name="Hannick L."/>
            <person name="Hass B."/>
            <person name="Bruggner R."/>
            <person name="Lawson D."/>
            <person name="Bidwell S."/>
            <person name="Joardar V."/>
            <person name="Caler E."/>
            <person name="Walenz B."/>
            <person name="Inman J."/>
            <person name="Schobel S."/>
            <person name="Galinsky K."/>
            <person name="Amedeo P."/>
            <person name="Strausberg R."/>
        </authorList>
    </citation>
    <scope>NUCLEOTIDE SEQUENCE</scope>
    <source>
        <strain evidence="2">USDA</strain>
    </source>
</reference>
<dbReference type="AlphaFoldDB" id="E0VEY2"/>
<keyword evidence="2" id="KW-0255">Endonuclease</keyword>
<dbReference type="CTD" id="8239485"/>
<evidence type="ECO:0000313" key="3">
    <source>
        <dbReference type="EnsemblMetazoa" id="PHUM146610-PA"/>
    </source>
</evidence>
<dbReference type="HOGENOM" id="CLU_718264_0_0_1"/>
<dbReference type="KEGG" id="phu:Phum_PHUM146610"/>
<dbReference type="InParanoid" id="E0VEY2"/>
<keyword evidence="2" id="KW-0540">Nuclease</keyword>
<feature type="compositionally biased region" description="Low complexity" evidence="1">
    <location>
        <begin position="92"/>
        <end position="108"/>
    </location>
</feature>
<keyword evidence="2" id="KW-0808">Transferase</keyword>
<dbReference type="PANTHER" id="PTHR19446">
    <property type="entry name" value="REVERSE TRANSCRIPTASES"/>
    <property type="match status" value="1"/>
</dbReference>
<keyword evidence="2" id="KW-0378">Hydrolase</keyword>
<dbReference type="EnsemblMetazoa" id="PHUM146610-RA">
    <property type="protein sequence ID" value="PHUM146610-PA"/>
    <property type="gene ID" value="PHUM146610"/>
</dbReference>
<keyword evidence="2" id="KW-0695">RNA-directed DNA polymerase</keyword>
<reference evidence="2" key="2">
    <citation type="submission" date="2007-04" db="EMBL/GenBank/DDBJ databases">
        <title>The genome of the human body louse.</title>
        <authorList>
            <consortium name="The Human Body Louse Genome Consortium"/>
            <person name="Kirkness E."/>
            <person name="Walenz B."/>
            <person name="Hass B."/>
            <person name="Bruggner R."/>
            <person name="Strausberg R."/>
        </authorList>
    </citation>
    <scope>NUCLEOTIDE SEQUENCE</scope>
    <source>
        <strain evidence="2">USDA</strain>
    </source>
</reference>
<keyword evidence="4" id="KW-1185">Reference proteome</keyword>
<dbReference type="Proteomes" id="UP000009046">
    <property type="component" value="Unassembled WGS sequence"/>
</dbReference>
<sequence>MRTHLRGDGGTKIRADLPIAIMWNVVVQGQLRFGYRKRRCDGAGDPGRFASHLGFVHEEGRFKIERAQTAEILETGIPPSRRRSRRHRRGRSSAGFESGVAGVAGSSSPRDMEFKGGELEEAPERSEFGSVGFFVPHRDKKLRSSSGPLTDGTTRDFLAEVIAELFPRVAPYAFRPPDFAFVRKRDRVTEGEIRTLLDATSKRRTALGPNGVHYWILGKFAEVMCARLSALYTARFRRASFPKQWKCANLVLLENREEIRRRQAHIDRFAFSTWRLVLLPKSGRDPSSRSSYRPICRLDVDGKSFERIVASRIIAHLKNGDKRHDLSSYQFEFRTGRSTADALIRVRDLVQAALKKRGVAIAISIEERVKNALSSVPKRGDLDEP</sequence>
<keyword evidence="2" id="KW-0548">Nucleotidyltransferase</keyword>
<dbReference type="OrthoDB" id="415822at2759"/>
<reference evidence="3" key="3">
    <citation type="submission" date="2021-02" db="UniProtKB">
        <authorList>
            <consortium name="EnsemblMetazoa"/>
        </authorList>
    </citation>
    <scope>IDENTIFICATION</scope>
    <source>
        <strain evidence="3">USDA</strain>
    </source>
</reference>
<dbReference type="EMBL" id="AAZO01001698">
    <property type="status" value="NOT_ANNOTATED_CDS"/>
    <property type="molecule type" value="Genomic_DNA"/>
</dbReference>
<dbReference type="EMBL" id="DS235100">
    <property type="protein sequence ID" value="EEB11956.1"/>
    <property type="molecule type" value="Genomic_DNA"/>
</dbReference>
<dbReference type="GeneID" id="8239485"/>
<feature type="region of interest" description="Disordered" evidence="1">
    <location>
        <begin position="74"/>
        <end position="114"/>
    </location>
</feature>
<evidence type="ECO:0000313" key="2">
    <source>
        <dbReference type="EMBL" id="EEB11956.1"/>
    </source>
</evidence>
<gene>
    <name evidence="3" type="primary">8239485</name>
    <name evidence="2" type="ORF">Phum_PHUM146610</name>
</gene>
<feature type="compositionally biased region" description="Basic residues" evidence="1">
    <location>
        <begin position="80"/>
        <end position="91"/>
    </location>
</feature>
<dbReference type="VEuPathDB" id="VectorBase:PHUM146610"/>